<gene>
    <name evidence="2" type="ORF">FOB72_03895</name>
</gene>
<evidence type="ECO:0000259" key="1">
    <source>
        <dbReference type="Pfam" id="PF03372"/>
    </source>
</evidence>
<accession>A0A5P2H1R3</accession>
<keyword evidence="2" id="KW-0255">Endonuclease</keyword>
<feature type="domain" description="Endonuclease/exonuclease/phosphatase" evidence="1">
    <location>
        <begin position="5"/>
        <end position="268"/>
    </location>
</feature>
<dbReference type="Pfam" id="PF03372">
    <property type="entry name" value="Exo_endo_phos"/>
    <property type="match status" value="1"/>
</dbReference>
<reference evidence="2 3" key="1">
    <citation type="submission" date="2019-09" db="EMBL/GenBank/DDBJ databases">
        <title>FDA dAtabase for Regulatory Grade micrObial Sequences (FDA-ARGOS): Supporting development and validation of Infectious Disease Dx tests.</title>
        <authorList>
            <person name="Sciortino C."/>
            <person name="Tallon L."/>
            <person name="Sadzewicz L."/>
            <person name="Vavikolanu K."/>
            <person name="Mehta A."/>
            <person name="Aluvathingal J."/>
            <person name="Nadendla S."/>
            <person name="Nandy P."/>
            <person name="Geyer C."/>
            <person name="Yan Y."/>
            <person name="Sichtig H."/>
        </authorList>
    </citation>
    <scope>NUCLEOTIDE SEQUENCE [LARGE SCALE GENOMIC DNA]</scope>
    <source>
        <strain evidence="2 3">FDAARGOS_664</strain>
    </source>
</reference>
<organism evidence="2 3">
    <name type="scientific">Cupriavidus pauculus</name>
    <dbReference type="NCBI Taxonomy" id="82633"/>
    <lineage>
        <taxon>Bacteria</taxon>
        <taxon>Pseudomonadati</taxon>
        <taxon>Pseudomonadota</taxon>
        <taxon>Betaproteobacteria</taxon>
        <taxon>Burkholderiales</taxon>
        <taxon>Burkholderiaceae</taxon>
        <taxon>Cupriavidus</taxon>
    </lineage>
</organism>
<sequence length="288" mass="32030">MELLNWNVQWGRGADGKVDLARTVGTLREMADADVICLQEITRGFGDIAGGPQRDQVAELTALLPGYRILFAPGVDRYGNDGAPRQFGNAIATRLPVREVFRHALPWPADPSVPSMPRVALEVTVETGTAAAPQRVRVITTHLEYYSASQRAAQAEALRVWHAEACAHARHPGRDEKGPGPFEPEPRPTQAILCGDFNSKVDDVAYRHMLVPYGDGTPNWRDAWVHTHPGQPHAPTCALYDREQWNEPPFACDFVFVTEDLRDRVKRCEVNGETPHSDHQPIHLSLDI</sequence>
<dbReference type="AlphaFoldDB" id="A0A5P2H1R3"/>
<evidence type="ECO:0000313" key="2">
    <source>
        <dbReference type="EMBL" id="QET01260.1"/>
    </source>
</evidence>
<dbReference type="GO" id="GO:0016020">
    <property type="term" value="C:membrane"/>
    <property type="evidence" value="ECO:0007669"/>
    <property type="project" value="GOC"/>
</dbReference>
<dbReference type="PANTHER" id="PTHR14859">
    <property type="entry name" value="CALCOFLUOR WHITE HYPERSENSITIVE PROTEIN PRECURSOR"/>
    <property type="match status" value="1"/>
</dbReference>
<dbReference type="GO" id="GO:0006506">
    <property type="term" value="P:GPI anchor biosynthetic process"/>
    <property type="evidence" value="ECO:0007669"/>
    <property type="project" value="TreeGrafter"/>
</dbReference>
<dbReference type="PANTHER" id="PTHR14859:SF0">
    <property type="entry name" value="ENDONUCLEASE_EXONUCLEASE_PHOSPHATASE FAMILY PROTEIN, EXPRESSED"/>
    <property type="match status" value="1"/>
</dbReference>
<evidence type="ECO:0000313" key="3">
    <source>
        <dbReference type="Proteomes" id="UP000322822"/>
    </source>
</evidence>
<dbReference type="Gene3D" id="3.60.10.10">
    <property type="entry name" value="Endonuclease/exonuclease/phosphatase"/>
    <property type="match status" value="1"/>
</dbReference>
<dbReference type="InterPro" id="IPR036691">
    <property type="entry name" value="Endo/exonu/phosph_ase_sf"/>
</dbReference>
<proteinExistence type="predicted"/>
<keyword evidence="2" id="KW-0540">Nuclease</keyword>
<dbReference type="GO" id="GO:0004519">
    <property type="term" value="F:endonuclease activity"/>
    <property type="evidence" value="ECO:0007669"/>
    <property type="project" value="UniProtKB-KW"/>
</dbReference>
<dbReference type="InterPro" id="IPR005135">
    <property type="entry name" value="Endo/exonuclease/phosphatase"/>
</dbReference>
<dbReference type="RefSeq" id="WP_150371317.1">
    <property type="nucleotide sequence ID" value="NZ_CP044065.1"/>
</dbReference>
<name>A0A5P2H1R3_9BURK</name>
<protein>
    <submittedName>
        <fullName evidence="2">Endonuclease</fullName>
    </submittedName>
</protein>
<dbReference type="OrthoDB" id="5294090at2"/>
<dbReference type="EMBL" id="CP044065">
    <property type="protein sequence ID" value="QET01260.1"/>
    <property type="molecule type" value="Genomic_DNA"/>
</dbReference>
<keyword evidence="2" id="KW-0378">Hydrolase</keyword>
<dbReference type="SUPFAM" id="SSF56219">
    <property type="entry name" value="DNase I-like"/>
    <property type="match status" value="1"/>
</dbReference>
<dbReference type="Proteomes" id="UP000322822">
    <property type="component" value="Chromosome 1"/>
</dbReference>
<dbReference type="InterPro" id="IPR051916">
    <property type="entry name" value="GPI-anchor_lipid_remodeler"/>
</dbReference>